<reference evidence="3 4" key="1">
    <citation type="journal article" date="2016" name="Nat. Commun.">
        <title>Thousands of microbial genomes shed light on interconnected biogeochemical processes in an aquifer system.</title>
        <authorList>
            <person name="Anantharaman K."/>
            <person name="Brown C.T."/>
            <person name="Hug L.A."/>
            <person name="Sharon I."/>
            <person name="Castelle C.J."/>
            <person name="Probst A.J."/>
            <person name="Thomas B.C."/>
            <person name="Singh A."/>
            <person name="Wilkins M.J."/>
            <person name="Karaoz U."/>
            <person name="Brodie E.L."/>
            <person name="Williams K.H."/>
            <person name="Hubbard S.S."/>
            <person name="Banfield J.F."/>
        </authorList>
    </citation>
    <scope>NUCLEOTIDE SEQUENCE [LARGE SCALE GENOMIC DNA]</scope>
</reference>
<organism evidence="3 4">
    <name type="scientific">Candidatus Collierbacteria bacterium RIFOXYB1_FULL_49_13</name>
    <dbReference type="NCBI Taxonomy" id="1817728"/>
    <lineage>
        <taxon>Bacteria</taxon>
        <taxon>Candidatus Collieribacteriota</taxon>
    </lineage>
</organism>
<feature type="transmembrane region" description="Helical" evidence="1">
    <location>
        <begin position="209"/>
        <end position="236"/>
    </location>
</feature>
<dbReference type="Gene3D" id="2.20.25.10">
    <property type="match status" value="1"/>
</dbReference>
<dbReference type="InterPro" id="IPR013216">
    <property type="entry name" value="Methyltransf_11"/>
</dbReference>
<dbReference type="PANTHER" id="PTHR43591:SF110">
    <property type="entry name" value="RHODANESE DOMAIN-CONTAINING PROTEIN"/>
    <property type="match status" value="1"/>
</dbReference>
<dbReference type="Proteomes" id="UP000176682">
    <property type="component" value="Unassembled WGS sequence"/>
</dbReference>
<evidence type="ECO:0000259" key="2">
    <source>
        <dbReference type="Pfam" id="PF08241"/>
    </source>
</evidence>
<dbReference type="InterPro" id="IPR029063">
    <property type="entry name" value="SAM-dependent_MTases_sf"/>
</dbReference>
<accession>A0A1F5FB54</accession>
<dbReference type="Pfam" id="PF08241">
    <property type="entry name" value="Methyltransf_11"/>
    <property type="match status" value="1"/>
</dbReference>
<name>A0A1F5FB54_9BACT</name>
<evidence type="ECO:0000256" key="1">
    <source>
        <dbReference type="SAM" id="Phobius"/>
    </source>
</evidence>
<dbReference type="CDD" id="cd02440">
    <property type="entry name" value="AdoMet_MTases"/>
    <property type="match status" value="1"/>
</dbReference>
<gene>
    <name evidence="3" type="ORF">A2368_01170</name>
</gene>
<keyword evidence="1" id="KW-0812">Transmembrane</keyword>
<keyword evidence="1" id="KW-1133">Transmembrane helix</keyword>
<keyword evidence="1" id="KW-0472">Membrane</keyword>
<proteinExistence type="predicted"/>
<dbReference type="SUPFAM" id="SSF53335">
    <property type="entry name" value="S-adenosyl-L-methionine-dependent methyltransferases"/>
    <property type="match status" value="1"/>
</dbReference>
<dbReference type="GO" id="GO:0008757">
    <property type="term" value="F:S-adenosylmethionine-dependent methyltransferase activity"/>
    <property type="evidence" value="ECO:0007669"/>
    <property type="project" value="InterPro"/>
</dbReference>
<evidence type="ECO:0000313" key="4">
    <source>
        <dbReference type="Proteomes" id="UP000176682"/>
    </source>
</evidence>
<dbReference type="Gene3D" id="3.40.50.150">
    <property type="entry name" value="Vaccinia Virus protein VP39"/>
    <property type="match status" value="1"/>
</dbReference>
<dbReference type="EMBL" id="MFAM01000071">
    <property type="protein sequence ID" value="OGD76853.1"/>
    <property type="molecule type" value="Genomic_DNA"/>
</dbReference>
<evidence type="ECO:0000313" key="3">
    <source>
        <dbReference type="EMBL" id="OGD76853.1"/>
    </source>
</evidence>
<sequence length="294" mass="33840">MSKEEKRDQKHLVEGVLKCSKCKKTYPVRNAIPRFVKDDMYVSSFSFEWQTHKQTQLDSVSGDKESDVTFFEKTTFSPKEIKGKLVLDVGSGSGRFSEVVLKHGGAVVGVDLSFAVDAARGNFPLSSSVDFVQADIFNLPFTEESFDLIFSIGVLHHTKNTKQAFMALPKLLKKKGKVAIWLYSYLVFRYYVMSEFLRKYTSKMNQRLLYWLCHIAVPYYHLVNLKFVGPIFALLLPTSTHPKAEWRILDTFDWYSPTYQWKHTTHEVFDWYKEAGLSDLKVGKHEVSVCGTRA</sequence>
<dbReference type="PANTHER" id="PTHR43591">
    <property type="entry name" value="METHYLTRANSFERASE"/>
    <property type="match status" value="1"/>
</dbReference>
<dbReference type="AlphaFoldDB" id="A0A1F5FB54"/>
<protein>
    <recommendedName>
        <fullName evidence="2">Methyltransferase type 11 domain-containing protein</fullName>
    </recommendedName>
</protein>
<dbReference type="SUPFAM" id="SSF158997">
    <property type="entry name" value="Trm112p-like"/>
    <property type="match status" value="1"/>
</dbReference>
<feature type="domain" description="Methyltransferase type 11" evidence="2">
    <location>
        <begin position="87"/>
        <end position="180"/>
    </location>
</feature>
<comment type="caution">
    <text evidence="3">The sequence shown here is derived from an EMBL/GenBank/DDBJ whole genome shotgun (WGS) entry which is preliminary data.</text>
</comment>